<organism evidence="1 2">
    <name type="scientific">Zopfia rhizophila CBS 207.26</name>
    <dbReference type="NCBI Taxonomy" id="1314779"/>
    <lineage>
        <taxon>Eukaryota</taxon>
        <taxon>Fungi</taxon>
        <taxon>Dikarya</taxon>
        <taxon>Ascomycota</taxon>
        <taxon>Pezizomycotina</taxon>
        <taxon>Dothideomycetes</taxon>
        <taxon>Dothideomycetes incertae sedis</taxon>
        <taxon>Zopfiaceae</taxon>
        <taxon>Zopfia</taxon>
    </lineage>
</organism>
<evidence type="ECO:0000313" key="2">
    <source>
        <dbReference type="Proteomes" id="UP000800200"/>
    </source>
</evidence>
<sequence length="62" mass="6779">MSLAIACRTHRCRGGFIVTRVCTASWAISQQIRQSILLTMVGLEGSVHVSQRTQCRCPAVSC</sequence>
<keyword evidence="2" id="KW-1185">Reference proteome</keyword>
<accession>A0A6A6EA79</accession>
<gene>
    <name evidence="1" type="ORF">K469DRAFT_702454</name>
</gene>
<dbReference type="AlphaFoldDB" id="A0A6A6EA79"/>
<dbReference type="EMBL" id="ML994622">
    <property type="protein sequence ID" value="KAF2188761.1"/>
    <property type="molecule type" value="Genomic_DNA"/>
</dbReference>
<reference evidence="1" key="1">
    <citation type="journal article" date="2020" name="Stud. Mycol.">
        <title>101 Dothideomycetes genomes: a test case for predicting lifestyles and emergence of pathogens.</title>
        <authorList>
            <person name="Haridas S."/>
            <person name="Albert R."/>
            <person name="Binder M."/>
            <person name="Bloem J."/>
            <person name="Labutti K."/>
            <person name="Salamov A."/>
            <person name="Andreopoulos B."/>
            <person name="Baker S."/>
            <person name="Barry K."/>
            <person name="Bills G."/>
            <person name="Bluhm B."/>
            <person name="Cannon C."/>
            <person name="Castanera R."/>
            <person name="Culley D."/>
            <person name="Daum C."/>
            <person name="Ezra D."/>
            <person name="Gonzalez J."/>
            <person name="Henrissat B."/>
            <person name="Kuo A."/>
            <person name="Liang C."/>
            <person name="Lipzen A."/>
            <person name="Lutzoni F."/>
            <person name="Magnuson J."/>
            <person name="Mondo S."/>
            <person name="Nolan M."/>
            <person name="Ohm R."/>
            <person name="Pangilinan J."/>
            <person name="Park H.-J."/>
            <person name="Ramirez L."/>
            <person name="Alfaro M."/>
            <person name="Sun H."/>
            <person name="Tritt A."/>
            <person name="Yoshinaga Y."/>
            <person name="Zwiers L.-H."/>
            <person name="Turgeon B."/>
            <person name="Goodwin S."/>
            <person name="Spatafora J."/>
            <person name="Crous P."/>
            <person name="Grigoriev I."/>
        </authorList>
    </citation>
    <scope>NUCLEOTIDE SEQUENCE</scope>
    <source>
        <strain evidence="1">CBS 207.26</strain>
    </source>
</reference>
<proteinExistence type="predicted"/>
<protein>
    <submittedName>
        <fullName evidence="1">Uncharacterized protein</fullName>
    </submittedName>
</protein>
<name>A0A6A6EA79_9PEZI</name>
<evidence type="ECO:0000313" key="1">
    <source>
        <dbReference type="EMBL" id="KAF2188761.1"/>
    </source>
</evidence>
<dbReference type="Proteomes" id="UP000800200">
    <property type="component" value="Unassembled WGS sequence"/>
</dbReference>